<name>A0A9W6JM81_9HYPH</name>
<evidence type="ECO:0000259" key="1">
    <source>
        <dbReference type="Pfam" id="PF01636"/>
    </source>
</evidence>
<dbReference type="EMBL" id="BSFL01000001">
    <property type="protein sequence ID" value="GLK78996.1"/>
    <property type="molecule type" value="Genomic_DNA"/>
</dbReference>
<dbReference type="Proteomes" id="UP001143309">
    <property type="component" value="Unassembled WGS sequence"/>
</dbReference>
<dbReference type="InterPro" id="IPR002575">
    <property type="entry name" value="Aminoglycoside_PTrfase"/>
</dbReference>
<protein>
    <recommendedName>
        <fullName evidence="1">Aminoglycoside phosphotransferase domain-containing protein</fullName>
    </recommendedName>
</protein>
<keyword evidence="3" id="KW-1185">Reference proteome</keyword>
<dbReference type="AlphaFoldDB" id="A0A9W6JM81"/>
<reference evidence="2" key="2">
    <citation type="submission" date="2023-01" db="EMBL/GenBank/DDBJ databases">
        <authorList>
            <person name="Sun Q."/>
            <person name="Evtushenko L."/>
        </authorList>
    </citation>
    <scope>NUCLEOTIDE SEQUENCE</scope>
    <source>
        <strain evidence="2">VKM B-2748</strain>
    </source>
</reference>
<accession>A0A9W6JM81</accession>
<sequence>MRTLEKAEIVGPLGKGYRAGVYALSDGRVVKLFLSRASSLSDATTEFGITRHAWAAGVRTWRVDEIVAYRDRYGIVGERINGVTFETALRTGRIGLARALKELLSLHLQLRRVPSPPPSLMAARSGGRADAALASIAGDPTAFAGEGLCHGDLAPSNIMLDTDGRAVVVDWSAAFVGPTVADVVVANGKWRKALARKRQRLRHRIAAPIVAFAHRVLVARQMGWPPLKISLPLRSLS</sequence>
<gene>
    <name evidence="2" type="ORF">GCM10008174_07370</name>
</gene>
<proteinExistence type="predicted"/>
<reference evidence="2" key="1">
    <citation type="journal article" date="2014" name="Int. J. Syst. Evol. Microbiol.">
        <title>Complete genome sequence of Corynebacterium casei LMG S-19264T (=DSM 44701T), isolated from a smear-ripened cheese.</title>
        <authorList>
            <consortium name="US DOE Joint Genome Institute (JGI-PGF)"/>
            <person name="Walter F."/>
            <person name="Albersmeier A."/>
            <person name="Kalinowski J."/>
            <person name="Ruckert C."/>
        </authorList>
    </citation>
    <scope>NUCLEOTIDE SEQUENCE</scope>
    <source>
        <strain evidence="2">VKM B-2748</strain>
    </source>
</reference>
<dbReference type="Pfam" id="PF01636">
    <property type="entry name" value="APH"/>
    <property type="match status" value="1"/>
</dbReference>
<dbReference type="RefSeq" id="WP_271199490.1">
    <property type="nucleotide sequence ID" value="NZ_BSFL01000001.1"/>
</dbReference>
<dbReference type="SUPFAM" id="SSF56112">
    <property type="entry name" value="Protein kinase-like (PK-like)"/>
    <property type="match status" value="1"/>
</dbReference>
<evidence type="ECO:0000313" key="3">
    <source>
        <dbReference type="Proteomes" id="UP001143309"/>
    </source>
</evidence>
<organism evidence="2 3">
    <name type="scientific">Methylopila turkensis</name>
    <dbReference type="NCBI Taxonomy" id="1437816"/>
    <lineage>
        <taxon>Bacteria</taxon>
        <taxon>Pseudomonadati</taxon>
        <taxon>Pseudomonadota</taxon>
        <taxon>Alphaproteobacteria</taxon>
        <taxon>Hyphomicrobiales</taxon>
        <taxon>Methylopilaceae</taxon>
        <taxon>Methylopila</taxon>
    </lineage>
</organism>
<feature type="domain" description="Aminoglycoside phosphotransferase" evidence="1">
    <location>
        <begin position="12"/>
        <end position="191"/>
    </location>
</feature>
<comment type="caution">
    <text evidence="2">The sequence shown here is derived from an EMBL/GenBank/DDBJ whole genome shotgun (WGS) entry which is preliminary data.</text>
</comment>
<evidence type="ECO:0000313" key="2">
    <source>
        <dbReference type="EMBL" id="GLK78996.1"/>
    </source>
</evidence>
<dbReference type="InterPro" id="IPR011009">
    <property type="entry name" value="Kinase-like_dom_sf"/>
</dbReference>
<dbReference type="Gene3D" id="3.90.1200.10">
    <property type="match status" value="1"/>
</dbReference>